<dbReference type="AlphaFoldDB" id="A0A4Z1DSK2"/>
<dbReference type="GeneID" id="91531776"/>
<comment type="caution">
    <text evidence="1">The sequence shown here is derived from an EMBL/GenBank/DDBJ whole genome shotgun (WGS) entry which is preliminary data.</text>
</comment>
<accession>A0A4Z1DSK2</accession>
<protein>
    <submittedName>
        <fullName evidence="1">NERD domain-containing protein</fullName>
    </submittedName>
</protein>
<evidence type="ECO:0000313" key="2">
    <source>
        <dbReference type="Proteomes" id="UP000298513"/>
    </source>
</evidence>
<organism evidence="1 2">
    <name type="scientific">Streptomyces griseoluteus</name>
    <dbReference type="NCBI Taxonomy" id="29306"/>
    <lineage>
        <taxon>Bacteria</taxon>
        <taxon>Bacillati</taxon>
        <taxon>Actinomycetota</taxon>
        <taxon>Actinomycetes</taxon>
        <taxon>Kitasatosporales</taxon>
        <taxon>Streptomycetaceae</taxon>
        <taxon>Streptomyces</taxon>
    </lineage>
</organism>
<gene>
    <name evidence="1" type="ORF">E5082_03475</name>
</gene>
<dbReference type="Proteomes" id="UP000298513">
    <property type="component" value="Unassembled WGS sequence"/>
</dbReference>
<name>A0A4Z1DSK2_STRGP</name>
<sequence>MSGLRVVPSRGRLYVCDAGGGGVAWYDRGSGRVSLLVAERERDVLDALKPFLTGPVTLGPPPVPDAAELARLTLPPDDDLAPNRPGEALLVALDRAPAPRFRADPRRRALLAEQTVGAALDRLEEAGCRTLHSIPLPGGGRIPHLLVGPAGLFAVGALYARGRRVRLSGPLVAVGRRPPEPLPRRLRADAGRAGYALTAGVRPVLVLVGPAEVSVTGDAGGLRVLRETELPGLARPGAVLRPSEVEALYARARDRRTWARL</sequence>
<proteinExistence type="predicted"/>
<dbReference type="EMBL" id="SRRU01000001">
    <property type="protein sequence ID" value="TGN87472.1"/>
    <property type="molecule type" value="Genomic_DNA"/>
</dbReference>
<evidence type="ECO:0000313" key="1">
    <source>
        <dbReference type="EMBL" id="TGN87472.1"/>
    </source>
</evidence>
<dbReference type="RefSeq" id="WP_135789778.1">
    <property type="nucleotide sequence ID" value="NZ_BNBQ01000006.1"/>
</dbReference>
<keyword evidence="2" id="KW-1185">Reference proteome</keyword>
<reference evidence="1 2" key="1">
    <citation type="submission" date="2019-04" db="EMBL/GenBank/DDBJ databases">
        <title>Streptomyces sp. nov. Bv016 isolated from bark of Buahinia variegata.</title>
        <authorList>
            <person name="Kanchanasin P."/>
            <person name="Tanasupawat S."/>
            <person name="Yuki M."/>
            <person name="Kudo T."/>
        </authorList>
    </citation>
    <scope>NUCLEOTIDE SEQUENCE [LARGE SCALE GENOMIC DNA]</scope>
    <source>
        <strain evidence="1 2">JCM 4765</strain>
    </source>
</reference>